<comment type="caution">
    <text evidence="2">The sequence shown here is derived from an EMBL/GenBank/DDBJ whole genome shotgun (WGS) entry which is preliminary data.</text>
</comment>
<gene>
    <name evidence="2" type="ORF">CAUJ_LOCUS11214</name>
</gene>
<dbReference type="EMBL" id="CAJGYM010000053">
    <property type="protein sequence ID" value="CAD6195295.1"/>
    <property type="molecule type" value="Genomic_DNA"/>
</dbReference>
<evidence type="ECO:0000313" key="2">
    <source>
        <dbReference type="EMBL" id="CAD6195295.1"/>
    </source>
</evidence>
<keyword evidence="3" id="KW-1185">Reference proteome</keyword>
<evidence type="ECO:0000256" key="1">
    <source>
        <dbReference type="SAM" id="MobiDB-lite"/>
    </source>
</evidence>
<accession>A0A8S1HJ55</accession>
<protein>
    <submittedName>
        <fullName evidence="2">Uncharacterized protein</fullName>
    </submittedName>
</protein>
<proteinExistence type="predicted"/>
<reference evidence="2" key="1">
    <citation type="submission" date="2020-10" db="EMBL/GenBank/DDBJ databases">
        <authorList>
            <person name="Kikuchi T."/>
        </authorList>
    </citation>
    <scope>NUCLEOTIDE SEQUENCE</scope>
    <source>
        <strain evidence="2">NKZ352</strain>
    </source>
</reference>
<feature type="compositionally biased region" description="Basic residues" evidence="1">
    <location>
        <begin position="21"/>
        <end position="36"/>
    </location>
</feature>
<name>A0A8S1HJ55_9PELO</name>
<dbReference type="AlphaFoldDB" id="A0A8S1HJ55"/>
<evidence type="ECO:0000313" key="3">
    <source>
        <dbReference type="Proteomes" id="UP000835052"/>
    </source>
</evidence>
<sequence>MNRSIDPLQKRDESATNTGKVRGRKRENSRRRRRRRIDVLADLAASKRVSGGSHRLRKCRNTQRQYAMPRQKGDRVSTPSAHTHNTQTEQPSAASDLRGSPYSRHAVLHVQNLFSCLTRTVRAKN</sequence>
<feature type="region of interest" description="Disordered" evidence="1">
    <location>
        <begin position="1"/>
        <end position="100"/>
    </location>
</feature>
<feature type="compositionally biased region" description="Polar residues" evidence="1">
    <location>
        <begin position="77"/>
        <end position="93"/>
    </location>
</feature>
<organism evidence="2 3">
    <name type="scientific">Caenorhabditis auriculariae</name>
    <dbReference type="NCBI Taxonomy" id="2777116"/>
    <lineage>
        <taxon>Eukaryota</taxon>
        <taxon>Metazoa</taxon>
        <taxon>Ecdysozoa</taxon>
        <taxon>Nematoda</taxon>
        <taxon>Chromadorea</taxon>
        <taxon>Rhabditida</taxon>
        <taxon>Rhabditina</taxon>
        <taxon>Rhabditomorpha</taxon>
        <taxon>Rhabditoidea</taxon>
        <taxon>Rhabditidae</taxon>
        <taxon>Peloderinae</taxon>
        <taxon>Caenorhabditis</taxon>
    </lineage>
</organism>
<dbReference type="Proteomes" id="UP000835052">
    <property type="component" value="Unassembled WGS sequence"/>
</dbReference>